<feature type="region of interest" description="Disordered" evidence="1">
    <location>
        <begin position="46"/>
        <end position="74"/>
    </location>
</feature>
<dbReference type="SMART" id="SM00507">
    <property type="entry name" value="HNHc"/>
    <property type="match status" value="1"/>
</dbReference>
<gene>
    <name evidence="3" type="ORF">GCM10023321_53660</name>
</gene>
<protein>
    <recommendedName>
        <fullName evidence="2">HNH nuclease domain-containing protein</fullName>
    </recommendedName>
</protein>
<comment type="caution">
    <text evidence="3">The sequence shown here is derived from an EMBL/GenBank/DDBJ whole genome shotgun (WGS) entry which is preliminary data.</text>
</comment>
<dbReference type="InterPro" id="IPR002711">
    <property type="entry name" value="HNH"/>
</dbReference>
<sequence>MIADIASQYQYARTTPSTNLDGRPGRRLPGPGLRRYVQIRDRTCTAPGCRRPATQSEQDHIHDHQYGGATTSTNLGPGCKYDHRLKHEGGWTVTQPRPGRFIWTSPLGRRYHTRGERITDPPPF</sequence>
<dbReference type="EMBL" id="BAABJP010000030">
    <property type="protein sequence ID" value="GAA5164716.1"/>
    <property type="molecule type" value="Genomic_DNA"/>
</dbReference>
<proteinExistence type="predicted"/>
<evidence type="ECO:0000256" key="1">
    <source>
        <dbReference type="SAM" id="MobiDB-lite"/>
    </source>
</evidence>
<evidence type="ECO:0000259" key="2">
    <source>
        <dbReference type="SMART" id="SM00507"/>
    </source>
</evidence>
<accession>A0ABP9QN18</accession>
<evidence type="ECO:0000313" key="3">
    <source>
        <dbReference type="EMBL" id="GAA5164716.1"/>
    </source>
</evidence>
<dbReference type="Proteomes" id="UP001428817">
    <property type="component" value="Unassembled WGS sequence"/>
</dbReference>
<dbReference type="Pfam" id="PF01844">
    <property type="entry name" value="HNH"/>
    <property type="match status" value="1"/>
</dbReference>
<keyword evidence="4" id="KW-1185">Reference proteome</keyword>
<organism evidence="3 4">
    <name type="scientific">Pseudonocardia eucalypti</name>
    <dbReference type="NCBI Taxonomy" id="648755"/>
    <lineage>
        <taxon>Bacteria</taxon>
        <taxon>Bacillati</taxon>
        <taxon>Actinomycetota</taxon>
        <taxon>Actinomycetes</taxon>
        <taxon>Pseudonocardiales</taxon>
        <taxon>Pseudonocardiaceae</taxon>
        <taxon>Pseudonocardia</taxon>
    </lineage>
</organism>
<reference evidence="4" key="1">
    <citation type="journal article" date="2019" name="Int. J. Syst. Evol. Microbiol.">
        <title>The Global Catalogue of Microorganisms (GCM) 10K type strain sequencing project: providing services to taxonomists for standard genome sequencing and annotation.</title>
        <authorList>
            <consortium name="The Broad Institute Genomics Platform"/>
            <consortium name="The Broad Institute Genome Sequencing Center for Infectious Disease"/>
            <person name="Wu L."/>
            <person name="Ma J."/>
        </authorList>
    </citation>
    <scope>NUCLEOTIDE SEQUENCE [LARGE SCALE GENOMIC DNA]</scope>
    <source>
        <strain evidence="4">JCM 18303</strain>
    </source>
</reference>
<dbReference type="InterPro" id="IPR003615">
    <property type="entry name" value="HNH_nuc"/>
</dbReference>
<dbReference type="CDD" id="cd00085">
    <property type="entry name" value="HNHc"/>
    <property type="match status" value="1"/>
</dbReference>
<dbReference type="RefSeq" id="WP_185062456.1">
    <property type="nucleotide sequence ID" value="NZ_BAABJP010000030.1"/>
</dbReference>
<name>A0ABP9QN18_9PSEU</name>
<feature type="domain" description="HNH nuclease" evidence="2">
    <location>
        <begin position="32"/>
        <end position="84"/>
    </location>
</feature>
<evidence type="ECO:0000313" key="4">
    <source>
        <dbReference type="Proteomes" id="UP001428817"/>
    </source>
</evidence>